<dbReference type="Pfam" id="PF00023">
    <property type="entry name" value="Ank"/>
    <property type="match status" value="1"/>
</dbReference>
<accession>A0A0G4EW48</accession>
<dbReference type="InParanoid" id="A0A0G4EW48"/>
<gene>
    <name evidence="1" type="ORF">Vbra_8409</name>
</gene>
<evidence type="ECO:0000313" key="1">
    <source>
        <dbReference type="EMBL" id="CEM02677.1"/>
    </source>
</evidence>
<dbReference type="InterPro" id="IPR036770">
    <property type="entry name" value="Ankyrin_rpt-contain_sf"/>
</dbReference>
<dbReference type="AlphaFoldDB" id="A0A0G4EW48"/>
<sequence>IKRTASHKAAHNGAVDAMVAIHAIKGNALLTETDHMGDTPLHLAAGRPFATAAAAQLLEWGGAQLLDIKNDEGVTPWEIAAEKPKMRKAIEKYKQ</sequence>
<reference evidence="1 2" key="1">
    <citation type="submission" date="2014-11" db="EMBL/GenBank/DDBJ databases">
        <authorList>
            <person name="Zhu J."/>
            <person name="Qi W."/>
            <person name="Song R."/>
        </authorList>
    </citation>
    <scope>NUCLEOTIDE SEQUENCE [LARGE SCALE GENOMIC DNA]</scope>
</reference>
<keyword evidence="2" id="KW-1185">Reference proteome</keyword>
<dbReference type="VEuPathDB" id="CryptoDB:Vbra_8409"/>
<organism evidence="1 2">
    <name type="scientific">Vitrella brassicaformis (strain CCMP3155)</name>
    <dbReference type="NCBI Taxonomy" id="1169540"/>
    <lineage>
        <taxon>Eukaryota</taxon>
        <taxon>Sar</taxon>
        <taxon>Alveolata</taxon>
        <taxon>Colpodellida</taxon>
        <taxon>Vitrellaceae</taxon>
        <taxon>Vitrella</taxon>
    </lineage>
</organism>
<dbReference type="Proteomes" id="UP000041254">
    <property type="component" value="Unassembled WGS sequence"/>
</dbReference>
<protein>
    <submittedName>
        <fullName evidence="1">Uncharacterized protein</fullName>
    </submittedName>
</protein>
<feature type="non-terminal residue" evidence="1">
    <location>
        <position position="1"/>
    </location>
</feature>
<dbReference type="OrthoDB" id="438601at2759"/>
<proteinExistence type="predicted"/>
<name>A0A0G4EW48_VITBC</name>
<dbReference type="InterPro" id="IPR002110">
    <property type="entry name" value="Ankyrin_rpt"/>
</dbReference>
<dbReference type="EMBL" id="CDMY01000332">
    <property type="protein sequence ID" value="CEM02677.1"/>
    <property type="molecule type" value="Genomic_DNA"/>
</dbReference>
<dbReference type="SUPFAM" id="SSF48403">
    <property type="entry name" value="Ankyrin repeat"/>
    <property type="match status" value="1"/>
</dbReference>
<dbReference type="Gene3D" id="1.25.40.20">
    <property type="entry name" value="Ankyrin repeat-containing domain"/>
    <property type="match status" value="1"/>
</dbReference>
<evidence type="ECO:0000313" key="2">
    <source>
        <dbReference type="Proteomes" id="UP000041254"/>
    </source>
</evidence>